<reference evidence="2" key="2">
    <citation type="submission" date="2020-07" db="EMBL/GenBank/DDBJ databases">
        <authorList>
            <person name="Vera ALvarez R."/>
            <person name="Arias-Moreno D.M."/>
            <person name="Jimenez-Jacinto V."/>
            <person name="Jimenez-Bremont J.F."/>
            <person name="Swaminathan K."/>
            <person name="Moose S.P."/>
            <person name="Guerrero-Gonzalez M.L."/>
            <person name="Marino-Ramirez L."/>
            <person name="Landsman D."/>
            <person name="Rodriguez-Kessler M."/>
            <person name="Delgado-Sanchez P."/>
        </authorList>
    </citation>
    <scope>NUCLEOTIDE SEQUENCE</scope>
    <source>
        <tissue evidence="2">Cladode</tissue>
    </source>
</reference>
<sequence>MLSKCFSSLISFGAILLRLLFIVLYRRYIISLASSFMVVESLAFAHALFINNINEESSCFPLARLFIFSQAISIDGELSISSNLAWAVSNVSTISRVLS</sequence>
<keyword evidence="1" id="KW-0812">Transmembrane</keyword>
<proteinExistence type="predicted"/>
<reference evidence="2" key="1">
    <citation type="journal article" date="2013" name="J. Plant Res.">
        <title>Effect of fungi and light on seed germination of three Opuntia species from semiarid lands of central Mexico.</title>
        <authorList>
            <person name="Delgado-Sanchez P."/>
            <person name="Jimenez-Bremont J.F."/>
            <person name="Guerrero-Gonzalez Mde L."/>
            <person name="Flores J."/>
        </authorList>
    </citation>
    <scope>NUCLEOTIDE SEQUENCE</scope>
    <source>
        <tissue evidence="2">Cladode</tissue>
    </source>
</reference>
<dbReference type="AlphaFoldDB" id="A0A7C9B6K2"/>
<keyword evidence="1" id="KW-1133">Transmembrane helix</keyword>
<feature type="transmembrane region" description="Helical" evidence="1">
    <location>
        <begin position="32"/>
        <end position="50"/>
    </location>
</feature>
<name>A0A7C9B6K2_OPUST</name>
<feature type="transmembrane region" description="Helical" evidence="1">
    <location>
        <begin position="6"/>
        <end position="25"/>
    </location>
</feature>
<organism evidence="2">
    <name type="scientific">Opuntia streptacantha</name>
    <name type="common">Prickly pear cactus</name>
    <name type="synonym">Opuntia cardona</name>
    <dbReference type="NCBI Taxonomy" id="393608"/>
    <lineage>
        <taxon>Eukaryota</taxon>
        <taxon>Viridiplantae</taxon>
        <taxon>Streptophyta</taxon>
        <taxon>Embryophyta</taxon>
        <taxon>Tracheophyta</taxon>
        <taxon>Spermatophyta</taxon>
        <taxon>Magnoliopsida</taxon>
        <taxon>eudicotyledons</taxon>
        <taxon>Gunneridae</taxon>
        <taxon>Pentapetalae</taxon>
        <taxon>Caryophyllales</taxon>
        <taxon>Cactineae</taxon>
        <taxon>Cactaceae</taxon>
        <taxon>Opuntioideae</taxon>
        <taxon>Opuntia</taxon>
    </lineage>
</organism>
<protein>
    <submittedName>
        <fullName evidence="2">Uncharacterized protein</fullName>
    </submittedName>
</protein>
<evidence type="ECO:0000256" key="1">
    <source>
        <dbReference type="SAM" id="Phobius"/>
    </source>
</evidence>
<dbReference type="EMBL" id="GISG01287421">
    <property type="protein sequence ID" value="MBA4680495.1"/>
    <property type="molecule type" value="Transcribed_RNA"/>
</dbReference>
<keyword evidence="1" id="KW-0472">Membrane</keyword>
<evidence type="ECO:0000313" key="2">
    <source>
        <dbReference type="EMBL" id="MBA4680495.1"/>
    </source>
</evidence>
<accession>A0A7C9B6K2</accession>